<evidence type="ECO:0000313" key="3">
    <source>
        <dbReference type="Proteomes" id="UP000001940"/>
    </source>
</evidence>
<feature type="transmembrane region" description="Helical" evidence="1">
    <location>
        <begin position="48"/>
        <end position="73"/>
    </location>
</feature>
<dbReference type="Gene3D" id="1.20.1070.10">
    <property type="entry name" value="Rhodopsin 7-helix transmembrane proteins"/>
    <property type="match status" value="1"/>
</dbReference>
<feature type="transmembrane region" description="Helical" evidence="1">
    <location>
        <begin position="237"/>
        <end position="265"/>
    </location>
</feature>
<dbReference type="SUPFAM" id="SSF81321">
    <property type="entry name" value="Family A G protein-coupled receptor-like"/>
    <property type="match status" value="1"/>
</dbReference>
<dbReference type="UCSC" id="B0454.10">
    <property type="organism name" value="c. elegans"/>
</dbReference>
<dbReference type="Bgee" id="WBGene00005542">
    <property type="expression patterns" value="Expressed in larva"/>
</dbReference>
<dbReference type="Proteomes" id="UP000001940">
    <property type="component" value="Chromosome II"/>
</dbReference>
<dbReference type="CTD" id="191905"/>
<dbReference type="InterPro" id="IPR019429">
    <property type="entry name" value="7TM_GPCR_serpentine_rcpt_Sri"/>
</dbReference>
<dbReference type="Pfam" id="PF10327">
    <property type="entry name" value="7TM_GPCR_Sri"/>
    <property type="match status" value="1"/>
</dbReference>
<organism evidence="2 3">
    <name type="scientific">Caenorhabditis elegans</name>
    <dbReference type="NCBI Taxonomy" id="6239"/>
    <lineage>
        <taxon>Eukaryota</taxon>
        <taxon>Metazoa</taxon>
        <taxon>Ecdysozoa</taxon>
        <taxon>Nematoda</taxon>
        <taxon>Chromadorea</taxon>
        <taxon>Rhabditida</taxon>
        <taxon>Rhabditina</taxon>
        <taxon>Rhabditomorpha</taxon>
        <taxon>Rhabditoidea</taxon>
        <taxon>Rhabditidae</taxon>
        <taxon>Peloderinae</taxon>
        <taxon>Caenorhabditis</taxon>
    </lineage>
</organism>
<keyword evidence="3" id="KW-1185">Reference proteome</keyword>
<dbReference type="RefSeq" id="NP_494432.1">
    <property type="nucleotide sequence ID" value="NM_062031.6"/>
</dbReference>
<keyword evidence="1" id="KW-0812">Transmembrane</keyword>
<gene>
    <name evidence="2 4" type="primary">sri-30</name>
    <name evidence="4" type="ORF">B0454.10</name>
    <name evidence="2" type="ORF">CELE_B0454.10</name>
</gene>
<keyword evidence="1" id="KW-1133">Transmembrane helix</keyword>
<dbReference type="PaxDb" id="6239-B0454.10"/>
<sequence>MSEVVDFEVPWHLIYHYYISGSIAIFLNLLVIYLILFHSGKLDGFRFYLLAFQIWCTASDVNIAFLTQPIPLFPVFAGYGVGFLYDWFDCSSFTLFVSFTFLLSGQIEVLTICFFRKHQAIMKLKQSTDRLPYPFIYVLCMSYSVAISTACHLIRISKEEQWQLIQLNHSSLIPQFQRLREFSLGYLNYGLIAFFVLTAFGTFKTTIVISVLVYRMYNVLSMVQGQLSKTTLARHRVALWSLSMQFMTTPISFLPAFIVLVVTLFPTAYSQEICRCSLMVATTHSTVNSLVVITTYPEFRKTFMFWKKPRKLHRISSLRPSGL</sequence>
<protein>
    <submittedName>
        <fullName evidence="2">Serpentine Receptor, class I</fullName>
    </submittedName>
</protein>
<dbReference type="KEGG" id="cel:CELE_B0454.10"/>
<dbReference type="PANTHER" id="PTHR45830:SF12">
    <property type="entry name" value="G_PROTEIN_RECEP_F1_2 DOMAIN-CONTAINING PROTEIN-RELATED"/>
    <property type="match status" value="1"/>
</dbReference>
<dbReference type="WormBase" id="B0454.10">
    <property type="protein sequence ID" value="CE25741"/>
    <property type="gene ID" value="WBGene00005542"/>
    <property type="gene designation" value="sri-30"/>
</dbReference>
<feature type="transmembrane region" description="Helical" evidence="1">
    <location>
        <begin position="135"/>
        <end position="156"/>
    </location>
</feature>
<keyword evidence="2" id="KW-0675">Receptor</keyword>
<dbReference type="HOGENOM" id="CLU_067919_1_0_1"/>
<feature type="transmembrane region" description="Helical" evidence="1">
    <location>
        <begin position="15"/>
        <end position="36"/>
    </location>
</feature>
<dbReference type="EMBL" id="BX284602">
    <property type="protein sequence ID" value="CCD61975.1"/>
    <property type="molecule type" value="Genomic_DNA"/>
</dbReference>
<dbReference type="AGR" id="WB:WBGene00005542"/>
<dbReference type="SMR" id="Q95X80"/>
<keyword evidence="1" id="KW-0472">Membrane</keyword>
<evidence type="ECO:0000313" key="2">
    <source>
        <dbReference type="EMBL" id="CCD61975.1"/>
    </source>
</evidence>
<dbReference type="GeneID" id="191905"/>
<feature type="transmembrane region" description="Helical" evidence="1">
    <location>
        <begin position="189"/>
        <end position="217"/>
    </location>
</feature>
<proteinExistence type="predicted"/>
<feature type="transmembrane region" description="Helical" evidence="1">
    <location>
        <begin position="93"/>
        <end position="115"/>
    </location>
</feature>
<evidence type="ECO:0000313" key="4">
    <source>
        <dbReference type="WormBase" id="B0454.10"/>
    </source>
</evidence>
<dbReference type="eggNOG" id="ENOG502TJC1">
    <property type="taxonomic scope" value="Eukaryota"/>
</dbReference>
<dbReference type="FunCoup" id="Q95X80">
    <property type="interactions" value="1"/>
</dbReference>
<dbReference type="InParanoid" id="Q95X80"/>
<accession>Q95X80</accession>
<evidence type="ECO:0000256" key="1">
    <source>
        <dbReference type="SAM" id="Phobius"/>
    </source>
</evidence>
<name>Q95X80_CAEEL</name>
<dbReference type="AlphaFoldDB" id="Q95X80"/>
<dbReference type="OMA" id="CHLIRIS"/>
<reference evidence="2 3" key="1">
    <citation type="journal article" date="1998" name="Science">
        <title>Genome sequence of the nematode C. elegans: a platform for investigating biology.</title>
        <authorList>
            <consortium name="The C. elegans sequencing consortium"/>
            <person name="Sulson J.E."/>
            <person name="Waterston R."/>
        </authorList>
    </citation>
    <scope>NUCLEOTIDE SEQUENCE [LARGE SCALE GENOMIC DNA]</scope>
    <source>
        <strain evidence="2 3">Bristol N2</strain>
    </source>
</reference>
<dbReference type="PhylomeDB" id="Q95X80"/>
<dbReference type="PANTHER" id="PTHR45830">
    <property type="entry name" value="SERPENTINE RECEPTOR, CLASS I"/>
    <property type="match status" value="1"/>
</dbReference>